<feature type="region of interest" description="Disordered" evidence="2">
    <location>
        <begin position="95"/>
        <end position="128"/>
    </location>
</feature>
<keyword evidence="4" id="KW-1185">Reference proteome</keyword>
<evidence type="ECO:0000313" key="4">
    <source>
        <dbReference type="Proteomes" id="UP001189429"/>
    </source>
</evidence>
<evidence type="ECO:0000256" key="2">
    <source>
        <dbReference type="SAM" id="MobiDB-lite"/>
    </source>
</evidence>
<comment type="caution">
    <text evidence="3">The sequence shown here is derived from an EMBL/GenBank/DDBJ whole genome shotgun (WGS) entry which is preliminary data.</text>
</comment>
<keyword evidence="1" id="KW-0175">Coiled coil</keyword>
<dbReference type="EMBL" id="CAUYUJ010006036">
    <property type="protein sequence ID" value="CAK0815911.1"/>
    <property type="molecule type" value="Genomic_DNA"/>
</dbReference>
<gene>
    <name evidence="3" type="ORF">PCOR1329_LOCUS19041</name>
</gene>
<protein>
    <submittedName>
        <fullName evidence="3">Uncharacterized protein</fullName>
    </submittedName>
</protein>
<accession>A0ABN9RBL9</accession>
<feature type="compositionally biased region" description="Basic residues" evidence="2">
    <location>
        <begin position="118"/>
        <end position="128"/>
    </location>
</feature>
<dbReference type="Proteomes" id="UP001189429">
    <property type="component" value="Unassembled WGS sequence"/>
</dbReference>
<name>A0ABN9RBL9_9DINO</name>
<proteinExistence type="predicted"/>
<feature type="non-terminal residue" evidence="3">
    <location>
        <position position="1"/>
    </location>
</feature>
<evidence type="ECO:0000256" key="1">
    <source>
        <dbReference type="SAM" id="Coils"/>
    </source>
</evidence>
<organism evidence="3 4">
    <name type="scientific">Prorocentrum cordatum</name>
    <dbReference type="NCBI Taxonomy" id="2364126"/>
    <lineage>
        <taxon>Eukaryota</taxon>
        <taxon>Sar</taxon>
        <taxon>Alveolata</taxon>
        <taxon>Dinophyceae</taxon>
        <taxon>Prorocentrales</taxon>
        <taxon>Prorocentraceae</taxon>
        <taxon>Prorocentrum</taxon>
    </lineage>
</organism>
<feature type="coiled-coil region" evidence="1">
    <location>
        <begin position="10"/>
        <end position="44"/>
    </location>
</feature>
<reference evidence="3" key="1">
    <citation type="submission" date="2023-10" db="EMBL/GenBank/DDBJ databases">
        <authorList>
            <person name="Chen Y."/>
            <person name="Shah S."/>
            <person name="Dougan E. K."/>
            <person name="Thang M."/>
            <person name="Chan C."/>
        </authorList>
    </citation>
    <scope>NUCLEOTIDE SEQUENCE [LARGE SCALE GENOMIC DNA]</scope>
</reference>
<sequence>QSLRDKIDAIGKAQSAKEAAEIRAKEAEIRAECAQGQLLQQAQQVPAMVQEIAACMLRGAGSRLRMGARGTRFNPELVAVKIEADDDSGRAIIRPRATGLQPWPSGAPSRGQTGPRARQSRTLHFRSS</sequence>
<evidence type="ECO:0000313" key="3">
    <source>
        <dbReference type="EMBL" id="CAK0815911.1"/>
    </source>
</evidence>